<dbReference type="InterPro" id="IPR008812">
    <property type="entry name" value="Ran_GTP-bd-rel"/>
</dbReference>
<dbReference type="GO" id="GO:0030695">
    <property type="term" value="F:GTPase regulator activity"/>
    <property type="evidence" value="ECO:0007669"/>
    <property type="project" value="TreeGrafter"/>
</dbReference>
<evidence type="ECO:0000313" key="2">
    <source>
        <dbReference type="EMBL" id="ORY81407.1"/>
    </source>
</evidence>
<organism evidence="2 3">
    <name type="scientific">Protomyces lactucae-debilis</name>
    <dbReference type="NCBI Taxonomy" id="2754530"/>
    <lineage>
        <taxon>Eukaryota</taxon>
        <taxon>Fungi</taxon>
        <taxon>Dikarya</taxon>
        <taxon>Ascomycota</taxon>
        <taxon>Taphrinomycotina</taxon>
        <taxon>Taphrinomycetes</taxon>
        <taxon>Taphrinales</taxon>
        <taxon>Protomycetaceae</taxon>
        <taxon>Protomyces</taxon>
    </lineage>
</organism>
<dbReference type="GO" id="GO:0005737">
    <property type="term" value="C:cytoplasm"/>
    <property type="evidence" value="ECO:0007669"/>
    <property type="project" value="TreeGrafter"/>
</dbReference>
<dbReference type="EMBL" id="MCFI01000011">
    <property type="protein sequence ID" value="ORY81407.1"/>
    <property type="molecule type" value="Genomic_DNA"/>
</dbReference>
<dbReference type="GO" id="GO:0005634">
    <property type="term" value="C:nucleus"/>
    <property type="evidence" value="ECO:0007669"/>
    <property type="project" value="TreeGrafter"/>
</dbReference>
<protein>
    <submittedName>
        <fullName evidence="2">RanGTP-binding protein-domain-containing protein</fullName>
    </submittedName>
</protein>
<feature type="region of interest" description="Disordered" evidence="1">
    <location>
        <begin position="473"/>
        <end position="550"/>
    </location>
</feature>
<feature type="region of interest" description="Disordered" evidence="1">
    <location>
        <begin position="335"/>
        <end position="358"/>
    </location>
</feature>
<feature type="compositionally biased region" description="Acidic residues" evidence="1">
    <location>
        <begin position="374"/>
        <end position="393"/>
    </location>
</feature>
<sequence>MDALLARASYQFTTFAIRSGISIAGGYAIKQVSTYIAKQPQDLHKRELELLSKRLDQKIKIVTPAIDLIEIIAARGNTTLNSTVQLTVSLRNDINDFGQRMNETMNNVKGVSGKEQTVAIIEDMKLLLARIEDAVPLISLALTTSGANLSASLPETVSPSRLLQASSFLQNGDLQFSQTRIETQIGPSFPLKLYTIFEGHSRRDPNLSDITWQETYAKAIFEVFRMPMAADVAHDQGKPIEHPLEYLYHFRVTEDLNDGRYHEELESGEYKRDAQGFIRGASRDIPVHNVARLFFSASGRLLNIEEARTPVLVLKINHALPGPSALIRSIFANQYGEDKPSTPESDEPPDGARVPQVQSEDDLEWVALEMWSEEVEDAESDDEASSDASEESQEDRPDSADTETLDELAMQMQVLNMSAKTQQVSSKTGAAHADVATLSLLEYILRLAALQTSEQTSLLSISDERISLFLRDDSRRSSSRRRTSDRQVAEPRSRSDRHDTPASAASFDEFIPGTQRRPRYRSTHESGGKEERRSASRKDSRRDSDVHTPAVRARAHFAGDDSLPAYKGTPAAGLLQEMPLSSSLPVQTSVNEALGDTSPLARHADRPVQPLAHRLLRWPRAVSRPTGKGAAEVEEDNPFK</sequence>
<dbReference type="PANTHER" id="PTHR31010:SF2">
    <property type="entry name" value="RAN-SPECIFIC GTPASE-ACTIVATING PROTEIN 30"/>
    <property type="match status" value="1"/>
</dbReference>
<dbReference type="OMA" id="WDPYNES"/>
<evidence type="ECO:0000256" key="1">
    <source>
        <dbReference type="SAM" id="MobiDB-lite"/>
    </source>
</evidence>
<name>A0A1Y2FCR0_PROLT</name>
<feature type="compositionally biased region" description="Basic and acidic residues" evidence="1">
    <location>
        <begin position="522"/>
        <end position="546"/>
    </location>
</feature>
<reference evidence="2 3" key="1">
    <citation type="submission" date="2016-07" db="EMBL/GenBank/DDBJ databases">
        <title>Pervasive Adenine N6-methylation of Active Genes in Fungi.</title>
        <authorList>
            <consortium name="DOE Joint Genome Institute"/>
            <person name="Mondo S.J."/>
            <person name="Dannebaum R.O."/>
            <person name="Kuo R.C."/>
            <person name="Labutti K."/>
            <person name="Haridas S."/>
            <person name="Kuo A."/>
            <person name="Salamov A."/>
            <person name="Ahrendt S.R."/>
            <person name="Lipzen A."/>
            <person name="Sullivan W."/>
            <person name="Andreopoulos W.B."/>
            <person name="Clum A."/>
            <person name="Lindquist E."/>
            <person name="Daum C."/>
            <person name="Ramamoorthy G.K."/>
            <person name="Gryganskyi A."/>
            <person name="Culley D."/>
            <person name="Magnuson J.K."/>
            <person name="James T.Y."/>
            <person name="O'Malley M.A."/>
            <person name="Stajich J.E."/>
            <person name="Spatafora J.W."/>
            <person name="Visel A."/>
            <person name="Grigoriev I.V."/>
        </authorList>
    </citation>
    <scope>NUCLEOTIDE SEQUENCE [LARGE SCALE GENOMIC DNA]</scope>
    <source>
        <strain evidence="2 3">12-1054</strain>
    </source>
</reference>
<gene>
    <name evidence="2" type="ORF">BCR37DRAFT_380303</name>
</gene>
<dbReference type="RefSeq" id="XP_040724783.1">
    <property type="nucleotide sequence ID" value="XM_040869457.1"/>
</dbReference>
<comment type="caution">
    <text evidence="2">The sequence shown here is derived from an EMBL/GenBank/DDBJ whole genome shotgun (WGS) entry which is preliminary data.</text>
</comment>
<accession>A0A1Y2FCR0</accession>
<dbReference type="AlphaFoldDB" id="A0A1Y2FCR0"/>
<dbReference type="Pfam" id="PF05508">
    <property type="entry name" value="Ran-binding"/>
    <property type="match status" value="1"/>
</dbReference>
<dbReference type="GeneID" id="63786056"/>
<evidence type="ECO:0000313" key="3">
    <source>
        <dbReference type="Proteomes" id="UP000193685"/>
    </source>
</evidence>
<dbReference type="OrthoDB" id="512915at2759"/>
<dbReference type="Proteomes" id="UP000193685">
    <property type="component" value="Unassembled WGS sequence"/>
</dbReference>
<dbReference type="PANTHER" id="PTHR31010">
    <property type="entry name" value="RAN-SPECIFIC GTPASE-ACTIVATING PROTEIN 30-RELATED"/>
    <property type="match status" value="1"/>
</dbReference>
<feature type="region of interest" description="Disordered" evidence="1">
    <location>
        <begin position="619"/>
        <end position="640"/>
    </location>
</feature>
<proteinExistence type="predicted"/>
<keyword evidence="3" id="KW-1185">Reference proteome</keyword>
<feature type="compositionally biased region" description="Basic and acidic residues" evidence="1">
    <location>
        <begin position="473"/>
        <end position="500"/>
    </location>
</feature>
<feature type="region of interest" description="Disordered" evidence="1">
    <location>
        <begin position="374"/>
        <end position="402"/>
    </location>
</feature>